<keyword evidence="11" id="KW-1185">Reference proteome</keyword>
<evidence type="ECO:0000313" key="10">
    <source>
        <dbReference type="EMBL" id="GAW82107.1"/>
    </source>
</evidence>
<evidence type="ECO:0000256" key="8">
    <source>
        <dbReference type="SAM" id="Phobius"/>
    </source>
</evidence>
<dbReference type="AlphaFoldDB" id="A0A1Y1JLK5"/>
<keyword evidence="5 8" id="KW-0472">Membrane</keyword>
<dbReference type="OMA" id="DFALNPH"/>
<keyword evidence="3" id="KW-1003">Cell membrane</keyword>
<evidence type="ECO:0000256" key="2">
    <source>
        <dbReference type="ARBA" id="ARBA00004241"/>
    </source>
</evidence>
<dbReference type="GO" id="GO:0009986">
    <property type="term" value="C:cell surface"/>
    <property type="evidence" value="ECO:0007669"/>
    <property type="project" value="UniProtKB-SubCell"/>
</dbReference>
<keyword evidence="8" id="KW-1133">Transmembrane helix</keyword>
<evidence type="ECO:0000256" key="4">
    <source>
        <dbReference type="ARBA" id="ARBA00022729"/>
    </source>
</evidence>
<dbReference type="InterPro" id="IPR010884">
    <property type="entry name" value="6_CYS_dom"/>
</dbReference>
<sequence>MKALVLATTICGFVLKQCINYILLPTEHLCDFALNPHSSIKPVVNESTEQNENVWCTADNLNNLDYVAMICPNKKEGDYTNLEVVPANCFSKHLYSPYDSEEKEKDMELLDFDTLLSINKSYKDFALKILLIPRYYKQNKTIYCRCDNSKTKKEHGSEKLEGKSGIVKIVLNKKNKNPRGFSFLESSELEPLDIVQNGNDKIVQVKENETVHFEIRDTQKVKFEDDETYNIRYGVLTEKKFFFRFPTVFFNTSQFVLNIEESAKPTIKIIMKYNKTESIDGCDFTKPKGEGIYKNGFVLNEHASDNNICSVHIGSRKKSLAAGIKCPYKLTPTYCFRHVLYEKNTKNQKSFHPYLLMDILETVDVEFYSNVQEGSYVVGLPTSPRNFTVVRCVCENNGKTGIMELQIDSPARSSFLSLALMLFAVALLYIC</sequence>
<dbReference type="SMART" id="SM00970">
    <property type="entry name" value="s48_45"/>
    <property type="match status" value="2"/>
</dbReference>
<dbReference type="Proteomes" id="UP000195521">
    <property type="component" value="Unassembled WGS sequence"/>
</dbReference>
<evidence type="ECO:0000256" key="1">
    <source>
        <dbReference type="ARBA" id="ARBA00004236"/>
    </source>
</evidence>
<feature type="domain" description="6-Cys" evidence="9">
    <location>
        <begin position="278"/>
        <end position="412"/>
    </location>
</feature>
<feature type="domain" description="6-Cys" evidence="9">
    <location>
        <begin position="26"/>
        <end position="174"/>
    </location>
</feature>
<accession>A0A1Y1JLK5</accession>
<dbReference type="OrthoDB" id="392220at2759"/>
<comment type="caution">
    <text evidence="10">The sequence shown here is derived from an EMBL/GenBank/DDBJ whole genome shotgun (WGS) entry which is preliminary data.</text>
</comment>
<evidence type="ECO:0000256" key="5">
    <source>
        <dbReference type="ARBA" id="ARBA00023136"/>
    </source>
</evidence>
<organism evidence="10 11">
    <name type="scientific">Plasmodium gonderi</name>
    <dbReference type="NCBI Taxonomy" id="77519"/>
    <lineage>
        <taxon>Eukaryota</taxon>
        <taxon>Sar</taxon>
        <taxon>Alveolata</taxon>
        <taxon>Apicomplexa</taxon>
        <taxon>Aconoidasida</taxon>
        <taxon>Haemosporida</taxon>
        <taxon>Plasmodiidae</taxon>
        <taxon>Plasmodium</taxon>
        <taxon>Plasmodium (Plasmodium)</taxon>
    </lineage>
</organism>
<dbReference type="Gene3D" id="2.60.40.2860">
    <property type="match status" value="2"/>
</dbReference>
<keyword evidence="4" id="KW-0732">Signal</keyword>
<comment type="subcellular location">
    <subcellularLocation>
        <location evidence="1">Cell membrane</location>
    </subcellularLocation>
    <subcellularLocation>
        <location evidence="2">Cell surface</location>
    </subcellularLocation>
</comment>
<name>A0A1Y1JLK5_PLAGO</name>
<keyword evidence="6" id="KW-1015">Disulfide bond</keyword>
<dbReference type="InterPro" id="IPR038160">
    <property type="entry name" value="6_CYS_dom_sf"/>
</dbReference>
<dbReference type="GeneID" id="39748839"/>
<protein>
    <submittedName>
        <fullName evidence="10">6-cysteine protein</fullName>
    </submittedName>
</protein>
<evidence type="ECO:0000256" key="3">
    <source>
        <dbReference type="ARBA" id="ARBA00022475"/>
    </source>
</evidence>
<feature type="transmembrane region" description="Helical" evidence="8">
    <location>
        <begin position="413"/>
        <end position="430"/>
    </location>
</feature>
<dbReference type="PROSITE" id="PS51701">
    <property type="entry name" value="6_CYS"/>
    <property type="match status" value="2"/>
</dbReference>
<evidence type="ECO:0000259" key="9">
    <source>
        <dbReference type="PROSITE" id="PS51701"/>
    </source>
</evidence>
<dbReference type="Pfam" id="PF07422">
    <property type="entry name" value="s48_45"/>
    <property type="match status" value="2"/>
</dbReference>
<dbReference type="RefSeq" id="XP_028544696.1">
    <property type="nucleotide sequence ID" value="XM_028688895.1"/>
</dbReference>
<keyword evidence="7" id="KW-0325">Glycoprotein</keyword>
<reference evidence="11" key="1">
    <citation type="submission" date="2017-04" db="EMBL/GenBank/DDBJ databases">
        <title>Plasmodium gonderi genome.</title>
        <authorList>
            <person name="Arisue N."/>
            <person name="Honma H."/>
            <person name="Kawai S."/>
            <person name="Tougan T."/>
            <person name="Tanabe K."/>
            <person name="Horii T."/>
        </authorList>
    </citation>
    <scope>NUCLEOTIDE SEQUENCE [LARGE SCALE GENOMIC DNA]</scope>
    <source>
        <strain evidence="11">ATCC 30045</strain>
    </source>
</reference>
<dbReference type="EMBL" id="BDQF01000013">
    <property type="protein sequence ID" value="GAW82107.1"/>
    <property type="molecule type" value="Genomic_DNA"/>
</dbReference>
<keyword evidence="8" id="KW-0812">Transmembrane</keyword>
<proteinExistence type="predicted"/>
<evidence type="ECO:0000256" key="7">
    <source>
        <dbReference type="ARBA" id="ARBA00023180"/>
    </source>
</evidence>
<evidence type="ECO:0000313" key="11">
    <source>
        <dbReference type="Proteomes" id="UP000195521"/>
    </source>
</evidence>
<gene>
    <name evidence="10" type="ORF">PGO_120990</name>
</gene>
<dbReference type="GO" id="GO:0005886">
    <property type="term" value="C:plasma membrane"/>
    <property type="evidence" value="ECO:0007669"/>
    <property type="project" value="UniProtKB-SubCell"/>
</dbReference>
<evidence type="ECO:0000256" key="6">
    <source>
        <dbReference type="ARBA" id="ARBA00023157"/>
    </source>
</evidence>